<dbReference type="AlphaFoldDB" id="A0A2V1DUV2"/>
<comment type="cofactor">
    <cofactor evidence="1">
        <name>pyridoxal 5'-phosphate</name>
        <dbReference type="ChEBI" id="CHEBI:597326"/>
    </cofactor>
</comment>
<evidence type="ECO:0000256" key="4">
    <source>
        <dbReference type="ARBA" id="ARBA00022576"/>
    </source>
</evidence>
<evidence type="ECO:0000256" key="1">
    <source>
        <dbReference type="ARBA" id="ARBA00001933"/>
    </source>
</evidence>
<proteinExistence type="inferred from homology"/>
<protein>
    <recommendedName>
        <fullName evidence="7">Aspartate aminotransferase</fullName>
        <ecNumber evidence="7">2.6.1.1</ecNumber>
    </recommendedName>
</protein>
<dbReference type="OrthoDB" id="6752799at2759"/>
<keyword evidence="6" id="KW-0663">Pyridoxal phosphate</keyword>
<evidence type="ECO:0000256" key="6">
    <source>
        <dbReference type="ARBA" id="ARBA00022898"/>
    </source>
</evidence>
<dbReference type="InterPro" id="IPR000796">
    <property type="entry name" value="Asp_trans"/>
</dbReference>
<dbReference type="PROSITE" id="PS00105">
    <property type="entry name" value="AA_TRANSFER_CLASS_1"/>
    <property type="match status" value="1"/>
</dbReference>
<organism evidence="9 10">
    <name type="scientific">Periconia macrospinosa</name>
    <dbReference type="NCBI Taxonomy" id="97972"/>
    <lineage>
        <taxon>Eukaryota</taxon>
        <taxon>Fungi</taxon>
        <taxon>Dikarya</taxon>
        <taxon>Ascomycota</taxon>
        <taxon>Pezizomycotina</taxon>
        <taxon>Dothideomycetes</taxon>
        <taxon>Pleosporomycetidae</taxon>
        <taxon>Pleosporales</taxon>
        <taxon>Massarineae</taxon>
        <taxon>Periconiaceae</taxon>
        <taxon>Periconia</taxon>
    </lineage>
</organism>
<dbReference type="EMBL" id="KZ805347">
    <property type="protein sequence ID" value="PVI02113.1"/>
    <property type="molecule type" value="Genomic_DNA"/>
</dbReference>
<keyword evidence="4 7" id="KW-0032">Aminotransferase</keyword>
<evidence type="ECO:0000313" key="10">
    <source>
        <dbReference type="Proteomes" id="UP000244855"/>
    </source>
</evidence>
<evidence type="ECO:0000256" key="2">
    <source>
        <dbReference type="ARBA" id="ARBA00007441"/>
    </source>
</evidence>
<evidence type="ECO:0000256" key="5">
    <source>
        <dbReference type="ARBA" id="ARBA00022679"/>
    </source>
</evidence>
<dbReference type="CDD" id="cd00609">
    <property type="entry name" value="AAT_like"/>
    <property type="match status" value="1"/>
</dbReference>
<dbReference type="NCBIfam" id="NF006719">
    <property type="entry name" value="PRK09257.1"/>
    <property type="match status" value="1"/>
</dbReference>
<dbReference type="InterPro" id="IPR004838">
    <property type="entry name" value="NHTrfase_class1_PyrdxlP-BS"/>
</dbReference>
<reference evidence="9 10" key="1">
    <citation type="journal article" date="2018" name="Sci. Rep.">
        <title>Comparative genomics provides insights into the lifestyle and reveals functional heterogeneity of dark septate endophytic fungi.</title>
        <authorList>
            <person name="Knapp D.G."/>
            <person name="Nemeth J.B."/>
            <person name="Barry K."/>
            <person name="Hainaut M."/>
            <person name="Henrissat B."/>
            <person name="Johnson J."/>
            <person name="Kuo A."/>
            <person name="Lim J.H.P."/>
            <person name="Lipzen A."/>
            <person name="Nolan M."/>
            <person name="Ohm R.A."/>
            <person name="Tamas L."/>
            <person name="Grigoriev I.V."/>
            <person name="Spatafora J.W."/>
            <person name="Nagy L.G."/>
            <person name="Kovacs G.M."/>
        </authorList>
    </citation>
    <scope>NUCLEOTIDE SEQUENCE [LARGE SCALE GENOMIC DNA]</scope>
    <source>
        <strain evidence="9 10">DSE2036</strain>
    </source>
</reference>
<gene>
    <name evidence="9" type="ORF">DM02DRAFT_702882</name>
</gene>
<dbReference type="PANTHER" id="PTHR11879:SF20">
    <property type="entry name" value="ASPARTATE AMINOTRANSFERASE"/>
    <property type="match status" value="1"/>
</dbReference>
<dbReference type="GO" id="GO:0005829">
    <property type="term" value="C:cytosol"/>
    <property type="evidence" value="ECO:0007669"/>
    <property type="project" value="TreeGrafter"/>
</dbReference>
<dbReference type="SUPFAM" id="SSF53383">
    <property type="entry name" value="PLP-dependent transferases"/>
    <property type="match status" value="1"/>
</dbReference>
<dbReference type="GO" id="GO:0006532">
    <property type="term" value="P:aspartate biosynthetic process"/>
    <property type="evidence" value="ECO:0007669"/>
    <property type="project" value="TreeGrafter"/>
</dbReference>
<dbReference type="InterPro" id="IPR004839">
    <property type="entry name" value="Aminotransferase_I/II_large"/>
</dbReference>
<sequence length="423" mass="46858">MGSIESQERLYGLATIPKAPADPLIGMKHGFLADKSPEKVGLVVGAYRDDKGRPWRLPAVIEAEKRCFEDSSYFKHEYAPILGIAEFTHAASQVLFGKDSPALKEKRVCSVQALSGTGAIHIGALLLSRFLPSPTPWAFVPAPTWHLHTQCFEHVGLTVKQYPYYDGVKKSITFTAMESVLRSAPPGSIVLLQVCAHNPTGMDLDEEQWRQIVRLVQEKRLVPFLDCAYQGFASGSLTKDNLAIRLFVEAGVEMVIAQSFSKTMGLYGQRVGCFHYVAAAQSDASGVVERVASQLAILIRSEMSSPPSYGARVASIVLNDLELYSEWERNLVTMSSRITEMRWELRQELERLETPGTWKHLTDQIGMFGFTGLTPAQCQRMKSNHHIHMPASGRISISDLNPGNVARVAVAIDEVVRWGLICK</sequence>
<dbReference type="EC" id="2.6.1.1" evidence="7"/>
<evidence type="ECO:0000259" key="8">
    <source>
        <dbReference type="Pfam" id="PF00155"/>
    </source>
</evidence>
<comment type="miscellaneous">
    <text evidence="7">In eukaryotes there are cytoplasmic, mitochondrial and chloroplastic isozymes.</text>
</comment>
<evidence type="ECO:0000256" key="3">
    <source>
        <dbReference type="ARBA" id="ARBA00011738"/>
    </source>
</evidence>
<dbReference type="InterPro" id="IPR015422">
    <property type="entry name" value="PyrdxlP-dep_Trfase_small"/>
</dbReference>
<dbReference type="STRING" id="97972.A0A2V1DUV2"/>
<dbReference type="Gene3D" id="3.40.640.10">
    <property type="entry name" value="Type I PLP-dependent aspartate aminotransferase-like (Major domain)"/>
    <property type="match status" value="1"/>
</dbReference>
<keyword evidence="10" id="KW-1185">Reference proteome</keyword>
<dbReference type="Gene3D" id="3.90.1150.10">
    <property type="entry name" value="Aspartate Aminotransferase, domain 1"/>
    <property type="match status" value="1"/>
</dbReference>
<keyword evidence="5 7" id="KW-0808">Transferase</keyword>
<dbReference type="GO" id="GO:0030170">
    <property type="term" value="F:pyridoxal phosphate binding"/>
    <property type="evidence" value="ECO:0007669"/>
    <property type="project" value="InterPro"/>
</dbReference>
<dbReference type="Proteomes" id="UP000244855">
    <property type="component" value="Unassembled WGS sequence"/>
</dbReference>
<dbReference type="InterPro" id="IPR015421">
    <property type="entry name" value="PyrdxlP-dep_Trfase_major"/>
</dbReference>
<comment type="similarity">
    <text evidence="2">Belongs to the class-I pyridoxal-phosphate-dependent aminotransferase family.</text>
</comment>
<comment type="subunit">
    <text evidence="3 7">Homodimer.</text>
</comment>
<name>A0A2V1DUV2_9PLEO</name>
<dbReference type="InterPro" id="IPR015424">
    <property type="entry name" value="PyrdxlP-dep_Trfase"/>
</dbReference>
<dbReference type="GO" id="GO:0004069">
    <property type="term" value="F:L-aspartate:2-oxoglutarate aminotransferase activity"/>
    <property type="evidence" value="ECO:0007669"/>
    <property type="project" value="UniProtKB-EC"/>
</dbReference>
<dbReference type="Pfam" id="PF00155">
    <property type="entry name" value="Aminotran_1_2"/>
    <property type="match status" value="1"/>
</dbReference>
<accession>A0A2V1DUV2</accession>
<dbReference type="FunFam" id="3.40.640.10:FF:000066">
    <property type="entry name" value="Aspartate aminotransferase"/>
    <property type="match status" value="1"/>
</dbReference>
<evidence type="ECO:0000256" key="7">
    <source>
        <dbReference type="RuleBase" id="RU000480"/>
    </source>
</evidence>
<dbReference type="PRINTS" id="PR00799">
    <property type="entry name" value="TRANSAMINASE"/>
</dbReference>
<feature type="domain" description="Aminotransferase class I/classII large" evidence="8">
    <location>
        <begin position="38"/>
        <end position="412"/>
    </location>
</feature>
<evidence type="ECO:0000313" key="9">
    <source>
        <dbReference type="EMBL" id="PVI02113.1"/>
    </source>
</evidence>
<comment type="catalytic activity">
    <reaction evidence="7">
        <text>L-aspartate + 2-oxoglutarate = oxaloacetate + L-glutamate</text>
        <dbReference type="Rhea" id="RHEA:21824"/>
        <dbReference type="ChEBI" id="CHEBI:16452"/>
        <dbReference type="ChEBI" id="CHEBI:16810"/>
        <dbReference type="ChEBI" id="CHEBI:29985"/>
        <dbReference type="ChEBI" id="CHEBI:29991"/>
        <dbReference type="EC" id="2.6.1.1"/>
    </reaction>
</comment>
<dbReference type="PANTHER" id="PTHR11879">
    <property type="entry name" value="ASPARTATE AMINOTRANSFERASE"/>
    <property type="match status" value="1"/>
</dbReference>